<dbReference type="AlphaFoldDB" id="A0A1M2VZG0"/>
<dbReference type="OrthoDB" id="2758812at2759"/>
<dbReference type="EMBL" id="MNAD01000139">
    <property type="protein sequence ID" value="OJT15710.1"/>
    <property type="molecule type" value="Genomic_DNA"/>
</dbReference>
<protein>
    <submittedName>
        <fullName evidence="2">Uncharacterized protein</fullName>
    </submittedName>
</protein>
<gene>
    <name evidence="2" type="ORF">TRAPUB_10547</name>
    <name evidence="3" type="ORF">TRAPUB_4693</name>
</gene>
<feature type="compositionally biased region" description="Basic and acidic residues" evidence="1">
    <location>
        <begin position="183"/>
        <end position="206"/>
    </location>
</feature>
<reference evidence="2 4" key="1">
    <citation type="submission" date="2016-10" db="EMBL/GenBank/DDBJ databases">
        <title>Genome sequence of the basidiomycete white-rot fungus Trametes pubescens.</title>
        <authorList>
            <person name="Makela M.R."/>
            <person name="Granchi Z."/>
            <person name="Peng M."/>
            <person name="De Vries R.P."/>
            <person name="Grigoriev I."/>
            <person name="Riley R."/>
            <person name="Hilden K."/>
        </authorList>
    </citation>
    <scope>NUCLEOTIDE SEQUENCE [LARGE SCALE GENOMIC DNA]</scope>
    <source>
        <strain evidence="2 4">FBCC735</strain>
    </source>
</reference>
<dbReference type="EMBL" id="MNAD01000444">
    <property type="protein sequence ID" value="OJT12916.1"/>
    <property type="molecule type" value="Genomic_DNA"/>
</dbReference>
<sequence length="240" mass="26756">MAPPLVDPEPPPPPPLHIPFYSPPPPLSYGPAIEALDLALRPQQVPSNMRSFGVTLHADLMEYLRRDQERPNVLGVTWGSIRDSELSNLILSIYRAQDGFPHFQQYAASLRQPLRLPPLRPSTPDHSESGSSIWQEVDPFSPAHELAAQLGERNGYRGVNVVDAETVLDGQPVQLGSSSLGHIDADPSDQSRDRVRWKGKSVDRRAALPPGAQDGERMLGSPEVRRKEQRRARRSPHHHR</sequence>
<feature type="compositionally biased region" description="Basic residues" evidence="1">
    <location>
        <begin position="227"/>
        <end position="240"/>
    </location>
</feature>
<proteinExistence type="predicted"/>
<comment type="caution">
    <text evidence="2">The sequence shown here is derived from an EMBL/GenBank/DDBJ whole genome shotgun (WGS) entry which is preliminary data.</text>
</comment>
<keyword evidence="4" id="KW-1185">Reference proteome</keyword>
<feature type="non-terminal residue" evidence="2">
    <location>
        <position position="240"/>
    </location>
</feature>
<feature type="region of interest" description="Disordered" evidence="1">
    <location>
        <begin position="1"/>
        <end position="21"/>
    </location>
</feature>
<name>A0A1M2VZG0_TRAPU</name>
<accession>A0A1M2VZG0</accession>
<evidence type="ECO:0000313" key="4">
    <source>
        <dbReference type="Proteomes" id="UP000184267"/>
    </source>
</evidence>
<evidence type="ECO:0000256" key="1">
    <source>
        <dbReference type="SAM" id="MobiDB-lite"/>
    </source>
</evidence>
<feature type="region of interest" description="Disordered" evidence="1">
    <location>
        <begin position="172"/>
        <end position="240"/>
    </location>
</feature>
<evidence type="ECO:0000313" key="2">
    <source>
        <dbReference type="EMBL" id="OJT12916.1"/>
    </source>
</evidence>
<dbReference type="Proteomes" id="UP000184267">
    <property type="component" value="Unassembled WGS sequence"/>
</dbReference>
<organism evidence="2 4">
    <name type="scientific">Trametes pubescens</name>
    <name type="common">White-rot fungus</name>
    <dbReference type="NCBI Taxonomy" id="154538"/>
    <lineage>
        <taxon>Eukaryota</taxon>
        <taxon>Fungi</taxon>
        <taxon>Dikarya</taxon>
        <taxon>Basidiomycota</taxon>
        <taxon>Agaricomycotina</taxon>
        <taxon>Agaricomycetes</taxon>
        <taxon>Polyporales</taxon>
        <taxon>Polyporaceae</taxon>
        <taxon>Trametes</taxon>
    </lineage>
</organism>
<evidence type="ECO:0000313" key="3">
    <source>
        <dbReference type="EMBL" id="OJT15710.1"/>
    </source>
</evidence>